<dbReference type="RefSeq" id="WP_147033140.1">
    <property type="nucleotide sequence ID" value="NZ_CP042436.1"/>
</dbReference>
<evidence type="ECO:0000256" key="1">
    <source>
        <dbReference type="SAM" id="Coils"/>
    </source>
</evidence>
<dbReference type="EMBL" id="CP042436">
    <property type="protein sequence ID" value="QEC64383.1"/>
    <property type="molecule type" value="Genomic_DNA"/>
</dbReference>
<evidence type="ECO:0000313" key="4">
    <source>
        <dbReference type="Proteomes" id="UP000321479"/>
    </source>
</evidence>
<feature type="transmembrane region" description="Helical" evidence="2">
    <location>
        <begin position="12"/>
        <end position="31"/>
    </location>
</feature>
<dbReference type="Proteomes" id="UP000321479">
    <property type="component" value="Chromosome"/>
</dbReference>
<gene>
    <name evidence="3" type="ORF">FRZ54_17970</name>
</gene>
<accession>A0A5B8V0Q0</accession>
<keyword evidence="2" id="KW-0812">Transmembrane</keyword>
<keyword evidence="2" id="KW-1133">Transmembrane helix</keyword>
<feature type="coiled-coil region" evidence="1">
    <location>
        <begin position="39"/>
        <end position="66"/>
    </location>
</feature>
<keyword evidence="2" id="KW-0472">Membrane</keyword>
<sequence length="228" mass="25334">MDDKKKDFWDKLQASSTFLIPLIIAVVGWHFTERYNQNQLDLQNRSAEKQNEIENIKLQVAQAQLTKDLMQQLTSTDRTTSDIALATLVYSAPALGKNIADLVAKKGGSSQLVVANIYDGKRADLITRLFSTSATTRLSAYNEITTSWLNDEQLLAALIAQARSALSSNDMLIDKNNGVYNSLVVFKNYPPKMLIKWKPQLDSLVDAIPSGNGKTRALANELMSKIKV</sequence>
<proteinExistence type="predicted"/>
<keyword evidence="1" id="KW-0175">Coiled coil</keyword>
<protein>
    <submittedName>
        <fullName evidence="3">Uncharacterized protein</fullName>
    </submittedName>
</protein>
<keyword evidence="4" id="KW-1185">Reference proteome</keyword>
<reference evidence="3 4" key="1">
    <citation type="journal article" date="2017" name="Curr. Microbiol.">
        <title>Mucilaginibacter ginsenosidivorans sp. nov., Isolated from Soil of Ginseng Field.</title>
        <authorList>
            <person name="Kim M.M."/>
            <person name="Siddiqi M.Z."/>
            <person name="Im W.T."/>
        </authorList>
    </citation>
    <scope>NUCLEOTIDE SEQUENCE [LARGE SCALE GENOMIC DNA]</scope>
    <source>
        <strain evidence="3 4">Gsoil 3017</strain>
    </source>
</reference>
<dbReference type="KEGG" id="mgin:FRZ54_17970"/>
<name>A0A5B8V0Q0_9SPHI</name>
<evidence type="ECO:0000313" key="3">
    <source>
        <dbReference type="EMBL" id="QEC64383.1"/>
    </source>
</evidence>
<dbReference type="AlphaFoldDB" id="A0A5B8V0Q0"/>
<evidence type="ECO:0000256" key="2">
    <source>
        <dbReference type="SAM" id="Phobius"/>
    </source>
</evidence>
<organism evidence="3 4">
    <name type="scientific">Mucilaginibacter ginsenosidivorans</name>
    <dbReference type="NCBI Taxonomy" id="398053"/>
    <lineage>
        <taxon>Bacteria</taxon>
        <taxon>Pseudomonadati</taxon>
        <taxon>Bacteroidota</taxon>
        <taxon>Sphingobacteriia</taxon>
        <taxon>Sphingobacteriales</taxon>
        <taxon>Sphingobacteriaceae</taxon>
        <taxon>Mucilaginibacter</taxon>
    </lineage>
</organism>
<dbReference type="OrthoDB" id="1494641at2"/>